<organism evidence="1 2">
    <name type="scientific">Panagrolaimus sp. JU765</name>
    <dbReference type="NCBI Taxonomy" id="591449"/>
    <lineage>
        <taxon>Eukaryota</taxon>
        <taxon>Metazoa</taxon>
        <taxon>Ecdysozoa</taxon>
        <taxon>Nematoda</taxon>
        <taxon>Chromadorea</taxon>
        <taxon>Rhabditida</taxon>
        <taxon>Tylenchina</taxon>
        <taxon>Panagrolaimomorpha</taxon>
        <taxon>Panagrolaimoidea</taxon>
        <taxon>Panagrolaimidae</taxon>
        <taxon>Panagrolaimus</taxon>
    </lineage>
</organism>
<dbReference type="Proteomes" id="UP000887576">
    <property type="component" value="Unplaced"/>
</dbReference>
<accession>A0AC34RBP3</accession>
<name>A0AC34RBP3_9BILA</name>
<protein>
    <submittedName>
        <fullName evidence="2">Uncharacterized protein</fullName>
    </submittedName>
</protein>
<reference evidence="2" key="1">
    <citation type="submission" date="2022-11" db="UniProtKB">
        <authorList>
            <consortium name="WormBaseParasite"/>
        </authorList>
    </citation>
    <scope>IDENTIFICATION</scope>
</reference>
<proteinExistence type="predicted"/>
<evidence type="ECO:0000313" key="2">
    <source>
        <dbReference type="WBParaSite" id="JU765_v2.g5292.t1"/>
    </source>
</evidence>
<dbReference type="WBParaSite" id="JU765_v2.g5292.t1">
    <property type="protein sequence ID" value="JU765_v2.g5292.t1"/>
    <property type="gene ID" value="JU765_v2.g5292"/>
</dbReference>
<evidence type="ECO:0000313" key="1">
    <source>
        <dbReference type="Proteomes" id="UP000887576"/>
    </source>
</evidence>
<sequence length="336" mass="38449">MYFLRAITVIVIHSWFICVIIRLVSYSRLQLSAIIIPGFVICSFFRIDFQLKFYLIFYKALHYVFLIVKKLFTLVISFIFDKYVNFIVLEMQEELFSMLPFKAVQIQQKEVQPVDNPMQPKGILRPTTEAPVVKPKNIGQLAEIAGNAICGKANQPQVTKPDPPKTVAKPDPPKTDKKVLPTQNNVAFGTRAPLPPNNPAAKITRPVHQPYMTPTAKEIQALKAVVEEQKTVISTLSEMITGLKNEVQHLKDQNANRDLQYDKLLELIDNQNLRLMKLEKLGPNIGKKTLGAMNELKKPKDSVALKKMTNNVARRERYDEEDPKCMYNMCMEYLKE</sequence>